<dbReference type="EMBL" id="CP069114">
    <property type="protein sequence ID" value="QSS63950.1"/>
    <property type="molecule type" value="Genomic_DNA"/>
</dbReference>
<feature type="region of interest" description="Disordered" evidence="1">
    <location>
        <begin position="24"/>
        <end position="178"/>
    </location>
</feature>
<dbReference type="Proteomes" id="UP000663671">
    <property type="component" value="Chromosome 1"/>
</dbReference>
<protein>
    <submittedName>
        <fullName evidence="2">Uncharacterized protein</fullName>
    </submittedName>
</protein>
<proteinExistence type="predicted"/>
<accession>A0A8A1MFM0</accession>
<name>A0A8A1MFM0_AJECA</name>
<dbReference type="AlphaFoldDB" id="A0A8A1MFM0"/>
<reference evidence="2" key="1">
    <citation type="submission" date="2021-01" db="EMBL/GenBank/DDBJ databases">
        <title>Chromosome-level genome assembly of a human fungal pathogen reveals clustering of transcriptionally co-regulated genes.</title>
        <authorList>
            <person name="Voorhies M."/>
            <person name="Cohen S."/>
            <person name="Shea T.P."/>
            <person name="Petrus S."/>
            <person name="Munoz J.F."/>
            <person name="Poplawski S."/>
            <person name="Goldman W.E."/>
            <person name="Michael T."/>
            <person name="Cuomo C.A."/>
            <person name="Sil A."/>
            <person name="Beyhan S."/>
        </authorList>
    </citation>
    <scope>NUCLEOTIDE SEQUENCE</scope>
    <source>
        <strain evidence="2">WU24</strain>
    </source>
</reference>
<gene>
    <name evidence="2" type="ORF">I7I51_01011</name>
</gene>
<sequence length="178" mass="19067">MNTFITPFFDNVKSLVQLEGVLGGKRKPTAMSTSTQTDPNQTSGNLHLQESGTQRSSTSSQTAASHPTYQEISRWSPDTSTVAGSTPGSAPSEHQSRSQHSAGSSPATQHSSTSIEPNIETIKEERALTASALEHGGPPASPEERTGETYTARMTENPTATQQMSSSGHEARRARRRQ</sequence>
<evidence type="ECO:0000256" key="1">
    <source>
        <dbReference type="SAM" id="MobiDB-lite"/>
    </source>
</evidence>
<evidence type="ECO:0000313" key="2">
    <source>
        <dbReference type="EMBL" id="QSS63950.1"/>
    </source>
</evidence>
<dbReference type="OrthoDB" id="4187885at2759"/>
<evidence type="ECO:0000313" key="3">
    <source>
        <dbReference type="Proteomes" id="UP000663671"/>
    </source>
</evidence>
<dbReference type="VEuPathDB" id="FungiDB:I7I51_01011"/>
<feature type="compositionally biased region" description="Polar residues" evidence="1">
    <location>
        <begin position="67"/>
        <end position="116"/>
    </location>
</feature>
<organism evidence="2 3">
    <name type="scientific">Ajellomyces capsulatus</name>
    <name type="common">Darling's disease fungus</name>
    <name type="synonym">Histoplasma capsulatum</name>
    <dbReference type="NCBI Taxonomy" id="5037"/>
    <lineage>
        <taxon>Eukaryota</taxon>
        <taxon>Fungi</taxon>
        <taxon>Dikarya</taxon>
        <taxon>Ascomycota</taxon>
        <taxon>Pezizomycotina</taxon>
        <taxon>Eurotiomycetes</taxon>
        <taxon>Eurotiomycetidae</taxon>
        <taxon>Onygenales</taxon>
        <taxon>Ajellomycetaceae</taxon>
        <taxon>Histoplasma</taxon>
    </lineage>
</organism>
<feature type="compositionally biased region" description="Polar residues" evidence="1">
    <location>
        <begin position="148"/>
        <end position="168"/>
    </location>
</feature>
<feature type="compositionally biased region" description="Low complexity" evidence="1">
    <location>
        <begin position="51"/>
        <end position="65"/>
    </location>
</feature>
<feature type="compositionally biased region" description="Polar residues" evidence="1">
    <location>
        <begin position="30"/>
        <end position="50"/>
    </location>
</feature>